<dbReference type="InterPro" id="IPR028082">
    <property type="entry name" value="Peripla_BP_I"/>
</dbReference>
<dbReference type="Gene3D" id="1.10.260.40">
    <property type="entry name" value="lambda repressor-like DNA-binding domains"/>
    <property type="match status" value="1"/>
</dbReference>
<evidence type="ECO:0000259" key="5">
    <source>
        <dbReference type="PROSITE" id="PS50932"/>
    </source>
</evidence>
<keyword evidence="3" id="KW-0238">DNA-binding</keyword>
<keyword evidence="4" id="KW-0804">Transcription</keyword>
<evidence type="ECO:0000256" key="2">
    <source>
        <dbReference type="ARBA" id="ARBA00023015"/>
    </source>
</evidence>
<proteinExistence type="predicted"/>
<dbReference type="Pfam" id="PF00356">
    <property type="entry name" value="LacI"/>
    <property type="match status" value="1"/>
</dbReference>
<dbReference type="Pfam" id="PF13377">
    <property type="entry name" value="Peripla_BP_3"/>
    <property type="match status" value="1"/>
</dbReference>
<keyword evidence="2" id="KW-0805">Transcription regulation</keyword>
<sequence>MTTIYDIAKKTGYSPTTVSKAFNNYSDVREKTRLDILRTAQEMGYVPNAHARTLTTKKSWTIGILFVESTGVGIRHPFFSAVIESFKQVAVAKGYDLMFISKDVGGRQSGYLENCRTRGVDGVVVFLSDYADPYFQELLDSNIPTVIMDFETPQSHTVCSDNSAGALQAMEYLVSLGHRRIAHISGGMNTFPGRRRQLGYEKALDQWGLERQESYIVTGEFYTLESGYEAMKQLLELPERPTAVFASGDLLALGAIMAAKDSGLNVPGDISVMGYDDVDMAKYVSPALTTVRQDTALLGSRAAELLFDTINGSQKDREALVLPTQVIVRDSCAPPAVSGR</sequence>
<dbReference type="InterPro" id="IPR000843">
    <property type="entry name" value="HTH_LacI"/>
</dbReference>
<feature type="domain" description="HTH lacI-type" evidence="5">
    <location>
        <begin position="2"/>
        <end position="56"/>
    </location>
</feature>
<evidence type="ECO:0000256" key="3">
    <source>
        <dbReference type="ARBA" id="ARBA00023125"/>
    </source>
</evidence>
<dbReference type="Gene3D" id="3.40.50.2300">
    <property type="match status" value="2"/>
</dbReference>
<dbReference type="PROSITE" id="PS50932">
    <property type="entry name" value="HTH_LACI_2"/>
    <property type="match status" value="1"/>
</dbReference>
<reference evidence="6 7" key="2">
    <citation type="submission" date="2014-10" db="EMBL/GenBank/DDBJ databases">
        <title>Comparative genomics of the Paenibacillus odorifer group.</title>
        <authorList>
            <person name="Tsai Y.-C."/>
            <person name="Martin N."/>
            <person name="Korlach J."/>
            <person name="Wiedmann M."/>
        </authorList>
    </citation>
    <scope>NUCLEOTIDE SEQUENCE [LARGE SCALE GENOMIC DNA]</scope>
    <source>
        <strain evidence="6 7">DSM 18334</strain>
    </source>
</reference>
<dbReference type="CDD" id="cd06267">
    <property type="entry name" value="PBP1_LacI_sugar_binding-like"/>
    <property type="match status" value="1"/>
</dbReference>
<dbReference type="eggNOG" id="COG1609">
    <property type="taxonomic scope" value="Bacteria"/>
</dbReference>
<evidence type="ECO:0000313" key="6">
    <source>
        <dbReference type="EMBL" id="KGE19605.1"/>
    </source>
</evidence>
<dbReference type="PANTHER" id="PTHR30146:SF148">
    <property type="entry name" value="HTH-TYPE TRANSCRIPTIONAL REPRESSOR PURR-RELATED"/>
    <property type="match status" value="1"/>
</dbReference>
<keyword evidence="1" id="KW-0678">Repressor</keyword>
<evidence type="ECO:0000313" key="7">
    <source>
        <dbReference type="Proteomes" id="UP000029734"/>
    </source>
</evidence>
<dbReference type="GO" id="GO:0000976">
    <property type="term" value="F:transcription cis-regulatory region binding"/>
    <property type="evidence" value="ECO:0007669"/>
    <property type="project" value="TreeGrafter"/>
</dbReference>
<dbReference type="RefSeq" id="WP_036650687.1">
    <property type="nucleotide sequence ID" value="NZ_JQCR01000002.1"/>
</dbReference>
<dbReference type="PANTHER" id="PTHR30146">
    <property type="entry name" value="LACI-RELATED TRANSCRIPTIONAL REPRESSOR"/>
    <property type="match status" value="1"/>
</dbReference>
<dbReference type="EMBL" id="JQCR01000002">
    <property type="protein sequence ID" value="KGE19605.1"/>
    <property type="molecule type" value="Genomic_DNA"/>
</dbReference>
<keyword evidence="7" id="KW-1185">Reference proteome</keyword>
<dbReference type="SUPFAM" id="SSF53822">
    <property type="entry name" value="Periplasmic binding protein-like I"/>
    <property type="match status" value="1"/>
</dbReference>
<name>A0A098MAN2_9BACL</name>
<dbReference type="SUPFAM" id="SSF47413">
    <property type="entry name" value="lambda repressor-like DNA-binding domains"/>
    <property type="match status" value="1"/>
</dbReference>
<dbReference type="SMART" id="SM00354">
    <property type="entry name" value="HTH_LACI"/>
    <property type="match status" value="1"/>
</dbReference>
<dbReference type="AlphaFoldDB" id="A0A098MAN2"/>
<evidence type="ECO:0000256" key="4">
    <source>
        <dbReference type="ARBA" id="ARBA00023163"/>
    </source>
</evidence>
<dbReference type="InterPro" id="IPR010982">
    <property type="entry name" value="Lambda_DNA-bd_dom_sf"/>
</dbReference>
<reference evidence="6 7" key="1">
    <citation type="submission" date="2014-08" db="EMBL/GenBank/DDBJ databases">
        <authorList>
            <person name="den Bakker H.C."/>
        </authorList>
    </citation>
    <scope>NUCLEOTIDE SEQUENCE [LARGE SCALE GENOMIC DNA]</scope>
    <source>
        <strain evidence="6 7">DSM 18334</strain>
    </source>
</reference>
<dbReference type="GO" id="GO:0003700">
    <property type="term" value="F:DNA-binding transcription factor activity"/>
    <property type="evidence" value="ECO:0007669"/>
    <property type="project" value="TreeGrafter"/>
</dbReference>
<dbReference type="STRING" id="268407.PWYN_09840"/>
<dbReference type="OrthoDB" id="9775106at2"/>
<dbReference type="Proteomes" id="UP000029734">
    <property type="component" value="Unassembled WGS sequence"/>
</dbReference>
<comment type="caution">
    <text evidence="6">The sequence shown here is derived from an EMBL/GenBank/DDBJ whole genome shotgun (WGS) entry which is preliminary data.</text>
</comment>
<dbReference type="InterPro" id="IPR046335">
    <property type="entry name" value="LacI/GalR-like_sensor"/>
</dbReference>
<dbReference type="CDD" id="cd01392">
    <property type="entry name" value="HTH_LacI"/>
    <property type="match status" value="1"/>
</dbReference>
<gene>
    <name evidence="6" type="ORF">PWYN_09840</name>
</gene>
<organism evidence="6 7">
    <name type="scientific">Paenibacillus wynnii</name>
    <dbReference type="NCBI Taxonomy" id="268407"/>
    <lineage>
        <taxon>Bacteria</taxon>
        <taxon>Bacillati</taxon>
        <taxon>Bacillota</taxon>
        <taxon>Bacilli</taxon>
        <taxon>Bacillales</taxon>
        <taxon>Paenibacillaceae</taxon>
        <taxon>Paenibacillus</taxon>
    </lineage>
</organism>
<evidence type="ECO:0000256" key="1">
    <source>
        <dbReference type="ARBA" id="ARBA00022491"/>
    </source>
</evidence>
<protein>
    <submittedName>
        <fullName evidence="6">LacI family transcriptional regulator</fullName>
    </submittedName>
</protein>
<accession>A0A098MAN2</accession>